<dbReference type="PANTHER" id="PTHR11584">
    <property type="entry name" value="SERINE/THREONINE PROTEIN KINASE"/>
    <property type="match status" value="1"/>
</dbReference>
<keyword evidence="6" id="KW-0418">Kinase</keyword>
<comment type="similarity">
    <text evidence="1">Belongs to the protein kinase superfamily. STE Ser/Thr protein kinase family. STE20 subfamily.</text>
</comment>
<keyword evidence="7" id="KW-0067">ATP-binding</keyword>
<feature type="compositionally biased region" description="Polar residues" evidence="12">
    <location>
        <begin position="18"/>
        <end position="27"/>
    </location>
</feature>
<dbReference type="PROSITE" id="PS00108">
    <property type="entry name" value="PROTEIN_KINASE_ST"/>
    <property type="match status" value="1"/>
</dbReference>
<dbReference type="SMART" id="SM00220">
    <property type="entry name" value="S_TKc"/>
    <property type="match status" value="1"/>
</dbReference>
<dbReference type="AlphaFoldDB" id="A0A4X1SSV4"/>
<dbReference type="GO" id="GO:0004674">
    <property type="term" value="F:protein serine/threonine kinase activity"/>
    <property type="evidence" value="ECO:0007669"/>
    <property type="project" value="UniProtKB-KW"/>
</dbReference>
<comment type="catalytic activity">
    <reaction evidence="9">
        <text>L-seryl-[protein] + ATP = O-phospho-L-seryl-[protein] + ADP + H(+)</text>
        <dbReference type="Rhea" id="RHEA:17989"/>
        <dbReference type="Rhea" id="RHEA-COMP:9863"/>
        <dbReference type="Rhea" id="RHEA-COMP:11604"/>
        <dbReference type="ChEBI" id="CHEBI:15378"/>
        <dbReference type="ChEBI" id="CHEBI:29999"/>
        <dbReference type="ChEBI" id="CHEBI:30616"/>
        <dbReference type="ChEBI" id="CHEBI:83421"/>
        <dbReference type="ChEBI" id="CHEBI:456216"/>
        <dbReference type="EC" id="2.7.11.1"/>
    </reaction>
</comment>
<evidence type="ECO:0000313" key="15">
    <source>
        <dbReference type="Proteomes" id="UP000314985"/>
    </source>
</evidence>
<accession>A0A4X1SSV4</accession>
<feature type="compositionally biased region" description="Basic and acidic residues" evidence="12">
    <location>
        <begin position="61"/>
        <end position="73"/>
    </location>
</feature>
<feature type="region of interest" description="Disordered" evidence="12">
    <location>
        <begin position="1"/>
        <end position="27"/>
    </location>
</feature>
<keyword evidence="5" id="KW-0547">Nucleotide-binding</keyword>
<evidence type="ECO:0000256" key="11">
    <source>
        <dbReference type="ARBA" id="ARBA00080573"/>
    </source>
</evidence>
<protein>
    <recommendedName>
        <fullName evidence="10">Mitogen-activated protein kinase kinase kinase 19</fullName>
        <ecNumber evidence="2">2.7.11.1</ecNumber>
    </recommendedName>
    <alternativeName>
        <fullName evidence="11">SPS1/STE20-related protein kinase YSK4</fullName>
    </alternativeName>
</protein>
<dbReference type="InterPro" id="IPR008271">
    <property type="entry name" value="Ser/Thr_kinase_AS"/>
</dbReference>
<reference evidence="14 15" key="1">
    <citation type="submission" date="2017-08" db="EMBL/GenBank/DDBJ databases">
        <title>USMARCv1.0.</title>
        <authorList>
            <person name="Hannum G.I."/>
            <person name="Koren S."/>
            <person name="Schroeder S.G."/>
            <person name="Chin S.C."/>
            <person name="Nonneman D.J."/>
            <person name="Becker S.A."/>
            <person name="Rosen B.D."/>
            <person name="Bickhart D.M."/>
            <person name="Putnam N.H."/>
            <person name="Green R.E."/>
            <person name="Tuggle C.K."/>
            <person name="Liu H."/>
            <person name="Rohrer G.A."/>
            <person name="Warr A."/>
            <person name="Hall R."/>
            <person name="Kim K."/>
            <person name="Hume D.A."/>
            <person name="Talbot R."/>
            <person name="Chow W."/>
            <person name="Howe K."/>
            <person name="Schwartz A.S."/>
            <person name="Watson M."/>
            <person name="Archibald A.L."/>
            <person name="Phillippy A.M."/>
            <person name="Smith T.P.L."/>
        </authorList>
    </citation>
    <scope>NUCLEOTIDE SEQUENCE [LARGE SCALE GENOMIC DNA]</scope>
</reference>
<comment type="catalytic activity">
    <reaction evidence="8">
        <text>L-threonyl-[protein] + ATP = O-phospho-L-threonyl-[protein] + ADP + H(+)</text>
        <dbReference type="Rhea" id="RHEA:46608"/>
        <dbReference type="Rhea" id="RHEA-COMP:11060"/>
        <dbReference type="Rhea" id="RHEA-COMP:11605"/>
        <dbReference type="ChEBI" id="CHEBI:15378"/>
        <dbReference type="ChEBI" id="CHEBI:30013"/>
        <dbReference type="ChEBI" id="CHEBI:30616"/>
        <dbReference type="ChEBI" id="CHEBI:61977"/>
        <dbReference type="ChEBI" id="CHEBI:456216"/>
        <dbReference type="EC" id="2.7.11.1"/>
    </reaction>
</comment>
<feature type="region of interest" description="Disordered" evidence="12">
    <location>
        <begin position="41"/>
        <end position="73"/>
    </location>
</feature>
<dbReference type="Proteomes" id="UP000314985">
    <property type="component" value="Chromosome 15"/>
</dbReference>
<feature type="domain" description="Protein kinase" evidence="13">
    <location>
        <begin position="192"/>
        <end position="455"/>
    </location>
</feature>
<reference evidence="14" key="2">
    <citation type="submission" date="2025-08" db="UniProtKB">
        <authorList>
            <consortium name="Ensembl"/>
        </authorList>
    </citation>
    <scope>IDENTIFICATION</scope>
</reference>
<dbReference type="InterPro" id="IPR000719">
    <property type="entry name" value="Prot_kinase_dom"/>
</dbReference>
<feature type="compositionally biased region" description="Basic and acidic residues" evidence="12">
    <location>
        <begin position="1"/>
        <end position="13"/>
    </location>
</feature>
<sequence length="459" mass="51675">MNSMPKPERHDEPLDICQDTNSSPTDMITVTKKQNIILQSISSSEEFDQDDDCSHSIWTGEEGKPSGERQDWPPRTEGVEIIVTFPRDVNHSQEMSQEELQENNQITSVQQEWVPAHSGSLPNEIEMGGSRTKTVATQPFPLKGEEHSKELCNVNVGFLLPRPYLEPNISKSVAREDVPHFLKGQQRKFEEFSTSDMKYSSRRIEVYCGLTSHGELIAVKQVALDTSDKSATEKEYRKLQEEVDLLKALKHINIVAYLGTCLEENIVSIFMEFVPGGSISSIINRFGPLPETVFCKYTKQILQGVAYLHENCVVHRDIKGNNVMLMPTGIIKLIDFGCAKRLAWAGLNGTHSDMLKSMHGTPYWMAPEVINESGYGRKSDIWSIGCTVFEMATGKPPLASMDRMAAMFYIGAHRGLMPALPEHFSENAADFVRVCLTRDQRERPSAIQLLKHSFLKISH</sequence>
<evidence type="ECO:0000256" key="10">
    <source>
        <dbReference type="ARBA" id="ARBA00069016"/>
    </source>
</evidence>
<dbReference type="EC" id="2.7.11.1" evidence="2"/>
<evidence type="ECO:0000256" key="5">
    <source>
        <dbReference type="ARBA" id="ARBA00022741"/>
    </source>
</evidence>
<evidence type="ECO:0000256" key="12">
    <source>
        <dbReference type="SAM" id="MobiDB-lite"/>
    </source>
</evidence>
<evidence type="ECO:0000256" key="6">
    <source>
        <dbReference type="ARBA" id="ARBA00022777"/>
    </source>
</evidence>
<evidence type="ECO:0000256" key="8">
    <source>
        <dbReference type="ARBA" id="ARBA00047899"/>
    </source>
</evidence>
<dbReference type="InterPro" id="IPR011009">
    <property type="entry name" value="Kinase-like_dom_sf"/>
</dbReference>
<keyword evidence="4" id="KW-0808">Transferase</keyword>
<dbReference type="SUPFAM" id="SSF56112">
    <property type="entry name" value="Protein kinase-like (PK-like)"/>
    <property type="match status" value="1"/>
</dbReference>
<evidence type="ECO:0000259" key="13">
    <source>
        <dbReference type="PROSITE" id="PS50011"/>
    </source>
</evidence>
<evidence type="ECO:0000256" key="9">
    <source>
        <dbReference type="ARBA" id="ARBA00048679"/>
    </source>
</evidence>
<proteinExistence type="inferred from homology"/>
<keyword evidence="3" id="KW-0723">Serine/threonine-protein kinase</keyword>
<evidence type="ECO:0000256" key="4">
    <source>
        <dbReference type="ARBA" id="ARBA00022679"/>
    </source>
</evidence>
<dbReference type="Gene3D" id="1.10.510.10">
    <property type="entry name" value="Transferase(Phosphotransferase) domain 1"/>
    <property type="match status" value="1"/>
</dbReference>
<dbReference type="Ensembl" id="ENSSSCT00070007250.1">
    <property type="protein sequence ID" value="ENSSSCP00070005930.1"/>
    <property type="gene ID" value="ENSSSCG00070003817.1"/>
</dbReference>
<evidence type="ECO:0000313" key="14">
    <source>
        <dbReference type="Ensembl" id="ENSSSCP00070005930.1"/>
    </source>
</evidence>
<dbReference type="Pfam" id="PF00069">
    <property type="entry name" value="Pkinase"/>
    <property type="match status" value="1"/>
</dbReference>
<dbReference type="FunFam" id="1.10.510.10:FF:000331">
    <property type="entry name" value="Mitogen-activated protein kinase kinase kinase 19"/>
    <property type="match status" value="1"/>
</dbReference>
<evidence type="ECO:0000256" key="3">
    <source>
        <dbReference type="ARBA" id="ARBA00022527"/>
    </source>
</evidence>
<evidence type="ECO:0000256" key="7">
    <source>
        <dbReference type="ARBA" id="ARBA00022840"/>
    </source>
</evidence>
<name>A0A4X1SSV4_PIG</name>
<evidence type="ECO:0000256" key="1">
    <source>
        <dbReference type="ARBA" id="ARBA00008874"/>
    </source>
</evidence>
<dbReference type="PANTHER" id="PTHR11584:SF369">
    <property type="entry name" value="MITOGEN-ACTIVATED PROTEIN KINASE KINASE KINASE 19-RELATED"/>
    <property type="match status" value="1"/>
</dbReference>
<evidence type="ECO:0000256" key="2">
    <source>
        <dbReference type="ARBA" id="ARBA00012513"/>
    </source>
</evidence>
<dbReference type="GO" id="GO:0005524">
    <property type="term" value="F:ATP binding"/>
    <property type="evidence" value="ECO:0007669"/>
    <property type="project" value="UniProtKB-KW"/>
</dbReference>
<dbReference type="PROSITE" id="PS50011">
    <property type="entry name" value="PROTEIN_KINASE_DOM"/>
    <property type="match status" value="1"/>
</dbReference>
<organism evidence="14 15">
    <name type="scientific">Sus scrofa</name>
    <name type="common">Pig</name>
    <dbReference type="NCBI Taxonomy" id="9823"/>
    <lineage>
        <taxon>Eukaryota</taxon>
        <taxon>Metazoa</taxon>
        <taxon>Chordata</taxon>
        <taxon>Craniata</taxon>
        <taxon>Vertebrata</taxon>
        <taxon>Euteleostomi</taxon>
        <taxon>Mammalia</taxon>
        <taxon>Eutheria</taxon>
        <taxon>Laurasiatheria</taxon>
        <taxon>Artiodactyla</taxon>
        <taxon>Suina</taxon>
        <taxon>Suidae</taxon>
        <taxon>Sus</taxon>
    </lineage>
</organism>